<proteinExistence type="predicted"/>
<accession>M6JM93</accession>
<evidence type="ECO:0000313" key="1">
    <source>
        <dbReference type="EMBL" id="EMN20700.1"/>
    </source>
</evidence>
<reference evidence="1 2" key="1">
    <citation type="submission" date="2013-01" db="EMBL/GenBank/DDBJ databases">
        <authorList>
            <person name="Harkins D.M."/>
            <person name="Durkin A.S."/>
            <person name="Brinkac L.M."/>
            <person name="Haft D.H."/>
            <person name="Selengut J.D."/>
            <person name="Sanka R."/>
            <person name="DePew J."/>
            <person name="Purushe J."/>
            <person name="Hartskeerl R.A."/>
            <person name="Ahmed A."/>
            <person name="van der Linden H."/>
            <person name="Goris M.G.A."/>
            <person name="Vinetz J.M."/>
            <person name="Sutton G.G."/>
            <person name="Nierman W.C."/>
            <person name="Fouts D.E."/>
        </authorList>
    </citation>
    <scope>NUCLEOTIDE SEQUENCE [LARGE SCALE GENOMIC DNA]</scope>
    <source>
        <strain evidence="1 2">MAVJ 401</strain>
    </source>
</reference>
<organism evidence="1 2">
    <name type="scientific">Leptospira santarosai serovar Arenal str. MAVJ 401</name>
    <dbReference type="NCBI Taxonomy" id="1049976"/>
    <lineage>
        <taxon>Bacteria</taxon>
        <taxon>Pseudomonadati</taxon>
        <taxon>Spirochaetota</taxon>
        <taxon>Spirochaetia</taxon>
        <taxon>Leptospirales</taxon>
        <taxon>Leptospiraceae</taxon>
        <taxon>Leptospira</taxon>
    </lineage>
</organism>
<sequence length="50" mass="5941">MQKFFFGFNDLADDIRFLKAKVLNQSQIKEFAIQPWITDSNPIYENTEDI</sequence>
<dbReference type="Proteomes" id="UP000012106">
    <property type="component" value="Unassembled WGS sequence"/>
</dbReference>
<evidence type="ECO:0000313" key="2">
    <source>
        <dbReference type="Proteomes" id="UP000012106"/>
    </source>
</evidence>
<dbReference type="AlphaFoldDB" id="M6JM93"/>
<dbReference type="EMBL" id="AHMU02000065">
    <property type="protein sequence ID" value="EMN20700.1"/>
    <property type="molecule type" value="Genomic_DNA"/>
</dbReference>
<comment type="caution">
    <text evidence="1">The sequence shown here is derived from an EMBL/GenBank/DDBJ whole genome shotgun (WGS) entry which is preliminary data.</text>
</comment>
<gene>
    <name evidence="1" type="ORF">LEP1GSC063_2849</name>
</gene>
<name>M6JM93_9LEPT</name>
<protein>
    <submittedName>
        <fullName evidence="1">Uncharacterized protein</fullName>
    </submittedName>
</protein>